<name>A0A4R8MBF4_9BACT</name>
<comment type="cofactor">
    <cofactor evidence="1">
        <name>pyridoxal 5'-phosphate</name>
        <dbReference type="ChEBI" id="CHEBI:597326"/>
    </cofactor>
</comment>
<evidence type="ECO:0000256" key="2">
    <source>
        <dbReference type="ARBA" id="ARBA00009320"/>
    </source>
</evidence>
<protein>
    <submittedName>
        <fullName evidence="4">Branched-chain amino acid aminotransferase</fullName>
    </submittedName>
</protein>
<dbReference type="InterPro" id="IPR036038">
    <property type="entry name" value="Aminotransferase-like"/>
</dbReference>
<dbReference type="GO" id="GO:0008483">
    <property type="term" value="F:transaminase activity"/>
    <property type="evidence" value="ECO:0007669"/>
    <property type="project" value="UniProtKB-KW"/>
</dbReference>
<dbReference type="Pfam" id="PF01063">
    <property type="entry name" value="Aminotran_4"/>
    <property type="match status" value="1"/>
</dbReference>
<dbReference type="InterPro" id="IPR043131">
    <property type="entry name" value="BCAT-like_N"/>
</dbReference>
<reference evidence="4 5" key="1">
    <citation type="submission" date="2019-03" db="EMBL/GenBank/DDBJ databases">
        <title>Genomic Encyclopedia of Type Strains, Phase IV (KMG-IV): sequencing the most valuable type-strain genomes for metagenomic binning, comparative biology and taxonomic classification.</title>
        <authorList>
            <person name="Goeker M."/>
        </authorList>
    </citation>
    <scope>NUCLEOTIDE SEQUENCE [LARGE SCALE GENOMIC DNA]</scope>
    <source>
        <strain evidence="4 5">DSM 25964</strain>
    </source>
</reference>
<evidence type="ECO:0000313" key="5">
    <source>
        <dbReference type="Proteomes" id="UP000295066"/>
    </source>
</evidence>
<gene>
    <name evidence="4" type="ORF">C8D99_10650</name>
</gene>
<comment type="similarity">
    <text evidence="2">Belongs to the class-IV pyridoxal-phosphate-dependent aminotransferase family.</text>
</comment>
<dbReference type="Gene3D" id="3.30.470.10">
    <property type="match status" value="1"/>
</dbReference>
<dbReference type="InterPro" id="IPR050571">
    <property type="entry name" value="Class-IV_PLP-Dep_Aminotrnsfr"/>
</dbReference>
<dbReference type="PANTHER" id="PTHR42743">
    <property type="entry name" value="AMINO-ACID AMINOTRANSFERASE"/>
    <property type="match status" value="1"/>
</dbReference>
<dbReference type="SUPFAM" id="SSF56752">
    <property type="entry name" value="D-aminoacid aminotransferase-like PLP-dependent enzymes"/>
    <property type="match status" value="1"/>
</dbReference>
<dbReference type="FunFam" id="3.20.10.10:FF:000002">
    <property type="entry name" value="D-alanine aminotransferase"/>
    <property type="match status" value="1"/>
</dbReference>
<dbReference type="GO" id="GO:0046394">
    <property type="term" value="P:carboxylic acid biosynthetic process"/>
    <property type="evidence" value="ECO:0007669"/>
    <property type="project" value="UniProtKB-ARBA"/>
</dbReference>
<dbReference type="EMBL" id="SORI01000006">
    <property type="protein sequence ID" value="TDY61195.1"/>
    <property type="molecule type" value="Genomic_DNA"/>
</dbReference>
<dbReference type="RefSeq" id="WP_133957247.1">
    <property type="nucleotide sequence ID" value="NZ_SORI01000006.1"/>
</dbReference>
<keyword evidence="5" id="KW-1185">Reference proteome</keyword>
<dbReference type="AlphaFoldDB" id="A0A4R8MBF4"/>
<dbReference type="OrthoDB" id="9805628at2"/>
<keyword evidence="3" id="KW-0663">Pyridoxal phosphate</keyword>
<accession>A0A4R8MBF4</accession>
<sequence length="274" mass="30688">MSLCYINGTFLPLEKASLPVSDYIILRGVGVFESICTFHRRPMMLTPHLERLVRSAESASIALPLPVDDIKDLIREGISRMKEDCLVRPYITGGDIFHEGGFPASRLFILFEKVRKPAPEVYDKGVLLLPVDGGRHIPGVKSIDYMFSYSGYGKRHDAYEILYCPDGEITEAAHSTFFLYKGGTLITAPLSRVLKGTTRDIILQLAREKRMKVEERCPLVSEIPEADEAFITGSVKEVVPVVQIGDQVVGTGKPGPVTRMLHHTFLEEIIRWLE</sequence>
<dbReference type="GO" id="GO:0008652">
    <property type="term" value="P:amino acid biosynthetic process"/>
    <property type="evidence" value="ECO:0007669"/>
    <property type="project" value="UniProtKB-ARBA"/>
</dbReference>
<evidence type="ECO:0000256" key="1">
    <source>
        <dbReference type="ARBA" id="ARBA00001933"/>
    </source>
</evidence>
<dbReference type="InterPro" id="IPR001544">
    <property type="entry name" value="Aminotrans_IV"/>
</dbReference>
<organism evidence="4 5">
    <name type="scientific">Aminivibrio pyruvatiphilus</name>
    <dbReference type="NCBI Taxonomy" id="1005740"/>
    <lineage>
        <taxon>Bacteria</taxon>
        <taxon>Thermotogati</taxon>
        <taxon>Synergistota</taxon>
        <taxon>Synergistia</taxon>
        <taxon>Synergistales</taxon>
        <taxon>Aminobacteriaceae</taxon>
        <taxon>Aminivibrio</taxon>
    </lineage>
</organism>
<proteinExistence type="inferred from homology"/>
<dbReference type="Proteomes" id="UP000295066">
    <property type="component" value="Unassembled WGS sequence"/>
</dbReference>
<evidence type="ECO:0000256" key="3">
    <source>
        <dbReference type="ARBA" id="ARBA00022898"/>
    </source>
</evidence>
<dbReference type="Gene3D" id="3.20.10.10">
    <property type="entry name" value="D-amino Acid Aminotransferase, subunit A, domain 2"/>
    <property type="match status" value="1"/>
</dbReference>
<keyword evidence="4" id="KW-0808">Transferase</keyword>
<dbReference type="InterPro" id="IPR043132">
    <property type="entry name" value="BCAT-like_C"/>
</dbReference>
<dbReference type="PANTHER" id="PTHR42743:SF11">
    <property type="entry name" value="AMINODEOXYCHORISMATE LYASE"/>
    <property type="match status" value="1"/>
</dbReference>
<comment type="caution">
    <text evidence="4">The sequence shown here is derived from an EMBL/GenBank/DDBJ whole genome shotgun (WGS) entry which is preliminary data.</text>
</comment>
<keyword evidence="4" id="KW-0032">Aminotransferase</keyword>
<evidence type="ECO:0000313" key="4">
    <source>
        <dbReference type="EMBL" id="TDY61195.1"/>
    </source>
</evidence>
<dbReference type="CDD" id="cd00449">
    <property type="entry name" value="PLPDE_IV"/>
    <property type="match status" value="1"/>
</dbReference>